<name>A0A9N8Z920_9GLOM</name>
<dbReference type="Proteomes" id="UP000789739">
    <property type="component" value="Unassembled WGS sequence"/>
</dbReference>
<dbReference type="OrthoDB" id="2319592at2759"/>
<gene>
    <name evidence="1" type="ORF">PBRASI_LOCUS1617</name>
</gene>
<accession>A0A9N8Z920</accession>
<reference evidence="1" key="1">
    <citation type="submission" date="2021-06" db="EMBL/GenBank/DDBJ databases">
        <authorList>
            <person name="Kallberg Y."/>
            <person name="Tangrot J."/>
            <person name="Rosling A."/>
        </authorList>
    </citation>
    <scope>NUCLEOTIDE SEQUENCE</scope>
    <source>
        <strain evidence="1">BR232B</strain>
    </source>
</reference>
<comment type="caution">
    <text evidence="1">The sequence shown here is derived from an EMBL/GenBank/DDBJ whole genome shotgun (WGS) entry which is preliminary data.</text>
</comment>
<proteinExistence type="predicted"/>
<dbReference type="EMBL" id="CAJVPI010000109">
    <property type="protein sequence ID" value="CAG8481699.1"/>
    <property type="molecule type" value="Genomic_DNA"/>
</dbReference>
<sequence length="103" mass="11710">MNTKQRAHVYDLTKNQMNPWKLDPSQFHDLIKYLLNIGILMSTNEMEDIGNLLELGLQNISPATIIDRLVQNKDGPQESSFQVALYSALNSILPDTMVCLFET</sequence>
<protein>
    <submittedName>
        <fullName evidence="1">5797_t:CDS:1</fullName>
    </submittedName>
</protein>
<evidence type="ECO:0000313" key="1">
    <source>
        <dbReference type="EMBL" id="CAG8481699.1"/>
    </source>
</evidence>
<keyword evidence="2" id="KW-1185">Reference proteome</keyword>
<organism evidence="1 2">
    <name type="scientific">Paraglomus brasilianum</name>
    <dbReference type="NCBI Taxonomy" id="144538"/>
    <lineage>
        <taxon>Eukaryota</taxon>
        <taxon>Fungi</taxon>
        <taxon>Fungi incertae sedis</taxon>
        <taxon>Mucoromycota</taxon>
        <taxon>Glomeromycotina</taxon>
        <taxon>Glomeromycetes</taxon>
        <taxon>Paraglomerales</taxon>
        <taxon>Paraglomeraceae</taxon>
        <taxon>Paraglomus</taxon>
    </lineage>
</organism>
<dbReference type="AlphaFoldDB" id="A0A9N8Z920"/>
<evidence type="ECO:0000313" key="2">
    <source>
        <dbReference type="Proteomes" id="UP000789739"/>
    </source>
</evidence>